<accession>A0AAV9XV69</accession>
<dbReference type="EMBL" id="JAWDEY010000033">
    <property type="protein sequence ID" value="KAK6588403.1"/>
    <property type="molecule type" value="Genomic_DNA"/>
</dbReference>
<proteinExistence type="predicted"/>
<dbReference type="AlphaFoldDB" id="A0AAV9XV69"/>
<name>A0AAV9XV69_9CRYT</name>
<organism evidence="1 2">
    <name type="scientific">Cryptosporidium xiaoi</name>
    <dbReference type="NCBI Taxonomy" id="659607"/>
    <lineage>
        <taxon>Eukaryota</taxon>
        <taxon>Sar</taxon>
        <taxon>Alveolata</taxon>
        <taxon>Apicomplexa</taxon>
        <taxon>Conoidasida</taxon>
        <taxon>Coccidia</taxon>
        <taxon>Eucoccidiorida</taxon>
        <taxon>Eimeriorina</taxon>
        <taxon>Cryptosporidiidae</taxon>
        <taxon>Cryptosporidium</taxon>
    </lineage>
</organism>
<comment type="caution">
    <text evidence="1">The sequence shown here is derived from an EMBL/GenBank/DDBJ whole genome shotgun (WGS) entry which is preliminary data.</text>
</comment>
<dbReference type="Proteomes" id="UP001311799">
    <property type="component" value="Unassembled WGS sequence"/>
</dbReference>
<dbReference type="SUPFAM" id="SSF54928">
    <property type="entry name" value="RNA-binding domain, RBD"/>
    <property type="match status" value="1"/>
</dbReference>
<reference evidence="1 2" key="1">
    <citation type="submission" date="2023-10" db="EMBL/GenBank/DDBJ databases">
        <title>Comparative genomics analysis reveals potential genetic determinants of host preference in Cryptosporidium xiaoi.</title>
        <authorList>
            <person name="Xiao L."/>
            <person name="Li J."/>
        </authorList>
    </citation>
    <scope>NUCLEOTIDE SEQUENCE [LARGE SCALE GENOMIC DNA]</scope>
    <source>
        <strain evidence="1 2">52996</strain>
    </source>
</reference>
<keyword evidence="2" id="KW-1185">Reference proteome</keyword>
<evidence type="ECO:0000313" key="1">
    <source>
        <dbReference type="EMBL" id="KAK6588403.1"/>
    </source>
</evidence>
<evidence type="ECO:0000313" key="2">
    <source>
        <dbReference type="Proteomes" id="UP001311799"/>
    </source>
</evidence>
<gene>
    <name evidence="1" type="ORF">RS030_5701</name>
</gene>
<dbReference type="GO" id="GO:0003676">
    <property type="term" value="F:nucleic acid binding"/>
    <property type="evidence" value="ECO:0007669"/>
    <property type="project" value="InterPro"/>
</dbReference>
<protein>
    <recommendedName>
        <fullName evidence="3">RRM domain-containing protein</fullName>
    </recommendedName>
</protein>
<dbReference type="InterPro" id="IPR035979">
    <property type="entry name" value="RBD_domain_sf"/>
</dbReference>
<evidence type="ECO:0008006" key="3">
    <source>
        <dbReference type="Google" id="ProtNLM"/>
    </source>
</evidence>
<sequence length="142" mass="15752">MAINPALIPNELTEVYAPEGHDPSSSIIACNFPTGTTVDECSAFMSWIGPVVFVESVKSIQRETNFVVVFSSPEPVVKALEEELIYNEGSRIYCRVVDEKPNIWTSISSFIQGIDQQYGASDQISNFINQTAGKFYFSLIKT</sequence>